<evidence type="ECO:0000313" key="4">
    <source>
        <dbReference type="Proteomes" id="UP001595891"/>
    </source>
</evidence>
<reference evidence="4" key="1">
    <citation type="journal article" date="2019" name="Int. J. Syst. Evol. Microbiol.">
        <title>The Global Catalogue of Microorganisms (GCM) 10K type strain sequencing project: providing services to taxonomists for standard genome sequencing and annotation.</title>
        <authorList>
            <consortium name="The Broad Institute Genomics Platform"/>
            <consortium name="The Broad Institute Genome Sequencing Center for Infectious Disease"/>
            <person name="Wu L."/>
            <person name="Ma J."/>
        </authorList>
    </citation>
    <scope>NUCLEOTIDE SEQUENCE [LARGE SCALE GENOMIC DNA]</scope>
    <source>
        <strain evidence="4">CCUG 49560</strain>
    </source>
</reference>
<comment type="caution">
    <text evidence="3">The sequence shown here is derived from an EMBL/GenBank/DDBJ whole genome shotgun (WGS) entry which is preliminary data.</text>
</comment>
<evidence type="ECO:0000313" key="3">
    <source>
        <dbReference type="EMBL" id="MFC4591105.1"/>
    </source>
</evidence>
<evidence type="ECO:0008006" key="5">
    <source>
        <dbReference type="Google" id="ProtNLM"/>
    </source>
</evidence>
<sequence>MRVVGLWAVLAALLAALTGPADVPGGPAASPGQVMDPGGPGRMTGPQDPAADRRRADAVIREHPEIWTGAEVVGSGRALVVALPGGADPADLARRADRASAVVARLAGPVRPLVLAPATTAQAAVLAAPADLTGLAAVAGAGRVTVEPVSFARLSPVGRDVVLAHELTHVATGASADGRTPTWLVEGFADYAGYLGAGVPVPAAAAELAAEVRAGRVPAALPGREDFAAGAPRAAQAYEEAWLACRYVAGRFGERALVTLYRESMRGDAGAALTRATGMGTAQFTAAWRAYVRTELS</sequence>
<dbReference type="Proteomes" id="UP001595891">
    <property type="component" value="Unassembled WGS sequence"/>
</dbReference>
<organism evidence="3 4">
    <name type="scientific">Sphaerisporangium corydalis</name>
    <dbReference type="NCBI Taxonomy" id="1441875"/>
    <lineage>
        <taxon>Bacteria</taxon>
        <taxon>Bacillati</taxon>
        <taxon>Actinomycetota</taxon>
        <taxon>Actinomycetes</taxon>
        <taxon>Streptosporangiales</taxon>
        <taxon>Streptosporangiaceae</taxon>
        <taxon>Sphaerisporangium</taxon>
    </lineage>
</organism>
<gene>
    <name evidence="3" type="ORF">ACFO8L_33780</name>
</gene>
<protein>
    <recommendedName>
        <fullName evidence="5">DUF4157 domain-containing protein</fullName>
    </recommendedName>
</protein>
<dbReference type="EMBL" id="JBHSFN010000029">
    <property type="protein sequence ID" value="MFC4591105.1"/>
    <property type="molecule type" value="Genomic_DNA"/>
</dbReference>
<keyword evidence="2" id="KW-0732">Signal</keyword>
<feature type="chain" id="PRO_5045377537" description="DUF4157 domain-containing protein" evidence="2">
    <location>
        <begin position="22"/>
        <end position="297"/>
    </location>
</feature>
<name>A0ABV9EN97_9ACTN</name>
<dbReference type="RefSeq" id="WP_380708285.1">
    <property type="nucleotide sequence ID" value="NZ_JBHSFN010000029.1"/>
</dbReference>
<keyword evidence="4" id="KW-1185">Reference proteome</keyword>
<accession>A0ABV9EN97</accession>
<feature type="signal peptide" evidence="2">
    <location>
        <begin position="1"/>
        <end position="21"/>
    </location>
</feature>
<evidence type="ECO:0000256" key="1">
    <source>
        <dbReference type="SAM" id="MobiDB-lite"/>
    </source>
</evidence>
<proteinExistence type="predicted"/>
<evidence type="ECO:0000256" key="2">
    <source>
        <dbReference type="SAM" id="SignalP"/>
    </source>
</evidence>
<feature type="region of interest" description="Disordered" evidence="1">
    <location>
        <begin position="25"/>
        <end position="54"/>
    </location>
</feature>